<evidence type="ECO:0000313" key="3">
    <source>
        <dbReference type="EMBL" id="MBB4136345.1"/>
    </source>
</evidence>
<comment type="caution">
    <text evidence="3">The sequence shown here is derived from an EMBL/GenBank/DDBJ whole genome shotgun (WGS) entry which is preliminary data.</text>
</comment>
<dbReference type="GO" id="GO:0052699">
    <property type="term" value="P:ergothioneine biosynthetic process"/>
    <property type="evidence" value="ECO:0007669"/>
    <property type="project" value="InterPro"/>
</dbReference>
<feature type="domain" description="Sulfatase-modifying factor enzyme-like" evidence="2">
    <location>
        <begin position="191"/>
        <end position="328"/>
    </location>
</feature>
<evidence type="ECO:0000313" key="4">
    <source>
        <dbReference type="Proteomes" id="UP000551501"/>
    </source>
</evidence>
<dbReference type="InterPro" id="IPR051043">
    <property type="entry name" value="Sulfatase_Mod_Factor_Kinase"/>
</dbReference>
<dbReference type="InterPro" id="IPR042095">
    <property type="entry name" value="SUMF_sf"/>
</dbReference>
<dbReference type="Gene3D" id="3.90.1580.10">
    <property type="entry name" value="paralog of FGE (formylglycine-generating enzyme)"/>
    <property type="match status" value="1"/>
</dbReference>
<dbReference type="PANTHER" id="PTHR23150:SF36">
    <property type="entry name" value="HERCYNINE OXYGENASE"/>
    <property type="match status" value="1"/>
</dbReference>
<feature type="region of interest" description="Disordered" evidence="1">
    <location>
        <begin position="1"/>
        <end position="20"/>
    </location>
</feature>
<name>A0A840ETU3_9ACTN</name>
<feature type="domain" description="Sulfatase-modifying factor enzyme-like" evidence="2">
    <location>
        <begin position="349"/>
        <end position="423"/>
    </location>
</feature>
<gene>
    <name evidence="3" type="ORF">BKA16_002897</name>
</gene>
<sequence>MTASTTESPRPAPGGTAGLRERFAHVRALTDRLTDTLSAEDQIPQSMTDASPTKWHRAHVSWFFEEFVLRRDPSYAVYDDTFRYLFNSYYEAVGDRHPRPSRGLVTRPGVTDVTHYRRHVDAAIDSALEAGALDEEGLRLLELGCHHEQQHQELILMDLKHLFSTMPFTPGPVYIDRLPDPPTSAPPPPTWREVPGGIVQVGAPGDGFAYDNEGPVHQVLIDDVEVASRLVTNADWLEFVVDGGYRRPELWLSDGWAHRVDVGWEAPEYWQQDDAGRWSTFTLSGRRPIVADEPVLHVSFYEADAYARWAGARLPTEFEWEAAARAVADDRGELLDPKRCHPRRVGAAMIGDVWEWTASAYLPYPRFVPANGAVGEYNGKFMCDQHVLRGASAVTPPGHERVTYRNFFPARARWAFSGLRLAR</sequence>
<dbReference type="InterPro" id="IPR005532">
    <property type="entry name" value="SUMF_dom"/>
</dbReference>
<dbReference type="EMBL" id="JACIFP010000001">
    <property type="protein sequence ID" value="MBB4136345.1"/>
    <property type="molecule type" value="Genomic_DNA"/>
</dbReference>
<proteinExistence type="predicted"/>
<dbReference type="NCBIfam" id="TIGR03440">
    <property type="entry name" value="egtB_TIGR03440"/>
    <property type="match status" value="1"/>
</dbReference>
<dbReference type="AlphaFoldDB" id="A0A840ETU3"/>
<dbReference type="Proteomes" id="UP000551501">
    <property type="component" value="Unassembled WGS sequence"/>
</dbReference>
<dbReference type="InterPro" id="IPR016187">
    <property type="entry name" value="CTDL_fold"/>
</dbReference>
<protein>
    <submittedName>
        <fullName evidence="3">Ergothioneine biosynthesis protein EgtB</fullName>
    </submittedName>
</protein>
<dbReference type="InterPro" id="IPR017806">
    <property type="entry name" value="EgtB"/>
</dbReference>
<evidence type="ECO:0000256" key="1">
    <source>
        <dbReference type="SAM" id="MobiDB-lite"/>
    </source>
</evidence>
<dbReference type="Pfam" id="PF03781">
    <property type="entry name" value="FGE-sulfatase"/>
    <property type="match status" value="2"/>
</dbReference>
<reference evidence="3 4" key="1">
    <citation type="submission" date="2020-08" db="EMBL/GenBank/DDBJ databases">
        <title>Sequencing the genomes of 1000 actinobacteria strains.</title>
        <authorList>
            <person name="Klenk H.-P."/>
        </authorList>
    </citation>
    <scope>NUCLEOTIDE SEQUENCE [LARGE SCALE GENOMIC DNA]</scope>
    <source>
        <strain evidence="3 4">DSM 45298</strain>
    </source>
</reference>
<organism evidence="3 4">
    <name type="scientific">Gordonia humi</name>
    <dbReference type="NCBI Taxonomy" id="686429"/>
    <lineage>
        <taxon>Bacteria</taxon>
        <taxon>Bacillati</taxon>
        <taxon>Actinomycetota</taxon>
        <taxon>Actinomycetes</taxon>
        <taxon>Mycobacteriales</taxon>
        <taxon>Gordoniaceae</taxon>
        <taxon>Gordonia</taxon>
    </lineage>
</organism>
<dbReference type="PANTHER" id="PTHR23150">
    <property type="entry name" value="SULFATASE MODIFYING FACTOR 1, 2"/>
    <property type="match status" value="1"/>
</dbReference>
<evidence type="ECO:0000259" key="2">
    <source>
        <dbReference type="Pfam" id="PF03781"/>
    </source>
</evidence>
<accession>A0A840ETU3</accession>
<keyword evidence="4" id="KW-1185">Reference proteome</keyword>
<dbReference type="RefSeq" id="WP_183371347.1">
    <property type="nucleotide sequence ID" value="NZ_BAABHL010000043.1"/>
</dbReference>
<dbReference type="SUPFAM" id="SSF56436">
    <property type="entry name" value="C-type lectin-like"/>
    <property type="match status" value="1"/>
</dbReference>